<dbReference type="OrthoDB" id="74235at2"/>
<organism evidence="1 2">
    <name type="scientific">Deinococcus cellulosilyticus (strain DSM 18568 / NBRC 106333 / KACC 11606 / 5516J-15)</name>
    <dbReference type="NCBI Taxonomy" id="1223518"/>
    <lineage>
        <taxon>Bacteria</taxon>
        <taxon>Thermotogati</taxon>
        <taxon>Deinococcota</taxon>
        <taxon>Deinococci</taxon>
        <taxon>Deinococcales</taxon>
        <taxon>Deinococcaceae</taxon>
        <taxon>Deinococcus</taxon>
    </lineage>
</organism>
<dbReference type="AlphaFoldDB" id="A0A511NBG8"/>
<name>A0A511NBG8_DEIC1</name>
<keyword evidence="2" id="KW-1185">Reference proteome</keyword>
<evidence type="ECO:0000313" key="2">
    <source>
        <dbReference type="Proteomes" id="UP000321306"/>
    </source>
</evidence>
<sequence>MKFGDLSALNSFRRVLLPLIFGVGVVGFGTDALAHRDGCHRWHSCPSDTGSYVCGDLGIFTYCPNQPSASASTPVFQPQPKIYSYAALEDIHQALGELSSLTVSEGVYVWKFNGQEVTIKPGQQTAVFGNFVVMLVGSPLLKEGKLFFPLANLDRVGCQVGPVDAAKLQVGLLCTGARQIDVSFQVW</sequence>
<evidence type="ECO:0000313" key="1">
    <source>
        <dbReference type="EMBL" id="GEM50150.1"/>
    </source>
</evidence>
<proteinExistence type="predicted"/>
<reference evidence="1 2" key="1">
    <citation type="submission" date="2019-07" db="EMBL/GenBank/DDBJ databases">
        <title>Whole genome shotgun sequence of Deinococcus cellulosilyticus NBRC 106333.</title>
        <authorList>
            <person name="Hosoyama A."/>
            <person name="Uohara A."/>
            <person name="Ohji S."/>
            <person name="Ichikawa N."/>
        </authorList>
    </citation>
    <scope>NUCLEOTIDE SEQUENCE [LARGE SCALE GENOMIC DNA]</scope>
    <source>
        <strain evidence="1 2">NBRC 106333</strain>
    </source>
</reference>
<comment type="caution">
    <text evidence="1">The sequence shown here is derived from an EMBL/GenBank/DDBJ whole genome shotgun (WGS) entry which is preliminary data.</text>
</comment>
<dbReference type="Proteomes" id="UP000321306">
    <property type="component" value="Unassembled WGS sequence"/>
</dbReference>
<dbReference type="RefSeq" id="WP_146892093.1">
    <property type="nucleotide sequence ID" value="NZ_BJXB01000061.1"/>
</dbReference>
<protein>
    <submittedName>
        <fullName evidence="1">Uncharacterized protein</fullName>
    </submittedName>
</protein>
<accession>A0A511NBG8</accession>
<gene>
    <name evidence="1" type="ORF">DC3_57850</name>
</gene>
<dbReference type="EMBL" id="BJXB01000061">
    <property type="protein sequence ID" value="GEM50150.1"/>
    <property type="molecule type" value="Genomic_DNA"/>
</dbReference>